<evidence type="ECO:0000256" key="11">
    <source>
        <dbReference type="SAM" id="MobiDB-lite"/>
    </source>
</evidence>
<name>A0A1L9PY82_ASPVE</name>
<evidence type="ECO:0000256" key="6">
    <source>
        <dbReference type="ARBA" id="ARBA00022801"/>
    </source>
</evidence>
<dbReference type="EMBL" id="KV878135">
    <property type="protein sequence ID" value="OJJ06477.1"/>
    <property type="molecule type" value="Genomic_DNA"/>
</dbReference>
<dbReference type="STRING" id="1036611.A0A1L9PY82"/>
<evidence type="ECO:0000256" key="9">
    <source>
        <dbReference type="ARBA" id="ARBA00023326"/>
    </source>
</evidence>
<protein>
    <recommendedName>
        <fullName evidence="10">Endo-chitosanase</fullName>
        <ecNumber evidence="10">3.2.1.132</ecNumber>
    </recommendedName>
</protein>
<dbReference type="InterPro" id="IPR009939">
    <property type="entry name" value="Chitosanase_fungal"/>
</dbReference>
<keyword evidence="9 10" id="KW-0624">Polysaccharide degradation</keyword>
<feature type="region of interest" description="Disordered" evidence="11">
    <location>
        <begin position="247"/>
        <end position="274"/>
    </location>
</feature>
<dbReference type="Pfam" id="PF07335">
    <property type="entry name" value="Glyco_hydro_75"/>
    <property type="match status" value="1"/>
</dbReference>
<dbReference type="PANTHER" id="PTHR42061">
    <property type="entry name" value="ENDO-CHITOSANASE"/>
    <property type="match status" value="1"/>
</dbReference>
<gene>
    <name evidence="12" type="ORF">ASPVEDRAFT_65177</name>
</gene>
<evidence type="ECO:0000256" key="5">
    <source>
        <dbReference type="ARBA" id="ARBA00022729"/>
    </source>
</evidence>
<keyword evidence="5 10" id="KW-0732">Signal</keyword>
<dbReference type="GO" id="GO:0016977">
    <property type="term" value="F:chitosanase activity"/>
    <property type="evidence" value="ECO:0007669"/>
    <property type="project" value="UniProtKB-EC"/>
</dbReference>
<dbReference type="EC" id="3.2.1.132" evidence="10"/>
<evidence type="ECO:0000256" key="2">
    <source>
        <dbReference type="ARBA" id="ARBA00004613"/>
    </source>
</evidence>
<dbReference type="VEuPathDB" id="FungiDB:ASPVEDRAFT_65177"/>
<dbReference type="OrthoDB" id="4756206at2759"/>
<keyword evidence="13" id="KW-1185">Reference proteome</keyword>
<organism evidence="12 13">
    <name type="scientific">Aspergillus versicolor CBS 583.65</name>
    <dbReference type="NCBI Taxonomy" id="1036611"/>
    <lineage>
        <taxon>Eukaryota</taxon>
        <taxon>Fungi</taxon>
        <taxon>Dikarya</taxon>
        <taxon>Ascomycota</taxon>
        <taxon>Pezizomycotina</taxon>
        <taxon>Eurotiomycetes</taxon>
        <taxon>Eurotiomycetidae</taxon>
        <taxon>Eurotiales</taxon>
        <taxon>Aspergillaceae</taxon>
        <taxon>Aspergillus</taxon>
        <taxon>Aspergillus subgen. Nidulantes</taxon>
    </lineage>
</organism>
<dbReference type="GeneID" id="63731287"/>
<keyword evidence="8 10" id="KW-0326">Glycosidase</keyword>
<comment type="similarity">
    <text evidence="3 10">Belongs to the glycosyl hydrolase 75 family.</text>
</comment>
<evidence type="ECO:0000256" key="3">
    <source>
        <dbReference type="ARBA" id="ARBA00007799"/>
    </source>
</evidence>
<feature type="signal peptide" evidence="10">
    <location>
        <begin position="1"/>
        <end position="21"/>
    </location>
</feature>
<reference evidence="13" key="1">
    <citation type="journal article" date="2017" name="Genome Biol.">
        <title>Comparative genomics reveals high biological diversity and specific adaptations in the industrially and medically important fungal genus Aspergillus.</title>
        <authorList>
            <person name="de Vries R.P."/>
            <person name="Riley R."/>
            <person name="Wiebenga A."/>
            <person name="Aguilar-Osorio G."/>
            <person name="Amillis S."/>
            <person name="Uchima C.A."/>
            <person name="Anderluh G."/>
            <person name="Asadollahi M."/>
            <person name="Askin M."/>
            <person name="Barry K."/>
            <person name="Battaglia E."/>
            <person name="Bayram O."/>
            <person name="Benocci T."/>
            <person name="Braus-Stromeyer S.A."/>
            <person name="Caldana C."/>
            <person name="Canovas D."/>
            <person name="Cerqueira G.C."/>
            <person name="Chen F."/>
            <person name="Chen W."/>
            <person name="Choi C."/>
            <person name="Clum A."/>
            <person name="Dos Santos R.A."/>
            <person name="Damasio A.R."/>
            <person name="Diallinas G."/>
            <person name="Emri T."/>
            <person name="Fekete E."/>
            <person name="Flipphi M."/>
            <person name="Freyberg S."/>
            <person name="Gallo A."/>
            <person name="Gournas C."/>
            <person name="Habgood R."/>
            <person name="Hainaut M."/>
            <person name="Harispe M.L."/>
            <person name="Henrissat B."/>
            <person name="Hilden K.S."/>
            <person name="Hope R."/>
            <person name="Hossain A."/>
            <person name="Karabika E."/>
            <person name="Karaffa L."/>
            <person name="Karanyi Z."/>
            <person name="Krasevec N."/>
            <person name="Kuo A."/>
            <person name="Kusch H."/>
            <person name="LaButti K."/>
            <person name="Lagendijk E.L."/>
            <person name="Lapidus A."/>
            <person name="Levasseur A."/>
            <person name="Lindquist E."/>
            <person name="Lipzen A."/>
            <person name="Logrieco A.F."/>
            <person name="MacCabe A."/>
            <person name="Maekelae M.R."/>
            <person name="Malavazi I."/>
            <person name="Melin P."/>
            <person name="Meyer V."/>
            <person name="Mielnichuk N."/>
            <person name="Miskei M."/>
            <person name="Molnar A.P."/>
            <person name="Mule G."/>
            <person name="Ngan C.Y."/>
            <person name="Orejas M."/>
            <person name="Orosz E."/>
            <person name="Ouedraogo J.P."/>
            <person name="Overkamp K.M."/>
            <person name="Park H.-S."/>
            <person name="Perrone G."/>
            <person name="Piumi F."/>
            <person name="Punt P.J."/>
            <person name="Ram A.F."/>
            <person name="Ramon A."/>
            <person name="Rauscher S."/>
            <person name="Record E."/>
            <person name="Riano-Pachon D.M."/>
            <person name="Robert V."/>
            <person name="Roehrig J."/>
            <person name="Ruller R."/>
            <person name="Salamov A."/>
            <person name="Salih N.S."/>
            <person name="Samson R.A."/>
            <person name="Sandor E."/>
            <person name="Sanguinetti M."/>
            <person name="Schuetze T."/>
            <person name="Sepcic K."/>
            <person name="Shelest E."/>
            <person name="Sherlock G."/>
            <person name="Sophianopoulou V."/>
            <person name="Squina F.M."/>
            <person name="Sun H."/>
            <person name="Susca A."/>
            <person name="Todd R.B."/>
            <person name="Tsang A."/>
            <person name="Unkles S.E."/>
            <person name="van de Wiele N."/>
            <person name="van Rossen-Uffink D."/>
            <person name="Oliveira J.V."/>
            <person name="Vesth T.C."/>
            <person name="Visser J."/>
            <person name="Yu J.-H."/>
            <person name="Zhou M."/>
            <person name="Andersen M.R."/>
            <person name="Archer D.B."/>
            <person name="Baker S.E."/>
            <person name="Benoit I."/>
            <person name="Brakhage A.A."/>
            <person name="Braus G.H."/>
            <person name="Fischer R."/>
            <person name="Frisvad J.C."/>
            <person name="Goldman G.H."/>
            <person name="Houbraken J."/>
            <person name="Oakley B."/>
            <person name="Pocsi I."/>
            <person name="Scazzocchio C."/>
            <person name="Seiboth B."/>
            <person name="vanKuyk P.A."/>
            <person name="Wortman J."/>
            <person name="Dyer P.S."/>
            <person name="Grigoriev I.V."/>
        </authorList>
    </citation>
    <scope>NUCLEOTIDE SEQUENCE [LARGE SCALE GENOMIC DNA]</scope>
    <source>
        <strain evidence="13">CBS 583.65</strain>
    </source>
</reference>
<dbReference type="RefSeq" id="XP_040672239.1">
    <property type="nucleotide sequence ID" value="XM_040815776.1"/>
</dbReference>
<comment type="subcellular location">
    <subcellularLocation>
        <location evidence="2 10">Secreted</location>
    </subcellularLocation>
</comment>
<dbReference type="GO" id="GO:0005576">
    <property type="term" value="C:extracellular region"/>
    <property type="evidence" value="ECO:0007669"/>
    <property type="project" value="UniProtKB-SubCell"/>
</dbReference>
<feature type="compositionally biased region" description="Low complexity" evidence="11">
    <location>
        <begin position="250"/>
        <end position="272"/>
    </location>
</feature>
<dbReference type="Proteomes" id="UP000184073">
    <property type="component" value="Unassembled WGS sequence"/>
</dbReference>
<dbReference type="PANTHER" id="PTHR42061:SF4">
    <property type="entry name" value="ENDO-CHITOSANASE"/>
    <property type="match status" value="1"/>
</dbReference>
<evidence type="ECO:0000256" key="7">
    <source>
        <dbReference type="ARBA" id="ARBA00023277"/>
    </source>
</evidence>
<accession>A0A1L9PY82</accession>
<comment type="function">
    <text evidence="10">Chitosanase catalyzing the endo-type cleavage of chitosan, the deacylated form of chitin. Chitosanase may be crucial in the degradation of the deacetylated portion of chitin in the fungal cell wall.</text>
</comment>
<evidence type="ECO:0000256" key="10">
    <source>
        <dbReference type="RuleBase" id="RU361208"/>
    </source>
</evidence>
<evidence type="ECO:0000256" key="8">
    <source>
        <dbReference type="ARBA" id="ARBA00023295"/>
    </source>
</evidence>
<dbReference type="GO" id="GO:0000272">
    <property type="term" value="P:polysaccharide catabolic process"/>
    <property type="evidence" value="ECO:0007669"/>
    <property type="project" value="UniProtKB-KW"/>
</dbReference>
<evidence type="ECO:0000313" key="12">
    <source>
        <dbReference type="EMBL" id="OJJ06477.1"/>
    </source>
</evidence>
<keyword evidence="7" id="KW-0119">Carbohydrate metabolism</keyword>
<sequence>MSAKLSLLQLGLLTLARSVMGQQVNGEDYDSPDAGPPADYFAADASLPVDKILSAVSKLSDVGDSYPLSTESDQESKIFSDWASFDEGAAIVFTADMDVDCDGLDYQCDGNEDGQDQTNWGSLAAYEVPFIVIPDEYLTNNEETLSGNNIAAVICNGKIFYGILGDSNGNDPQVTGEASWLMARTCFPDDNLAGDKGHGDADVTYILFLGEKAVLPGDVIDENYISDFGKLKSMGNDLMNSLLSNIGLNGDPQTDPTSTSTSTATPTPTGGDCSWPGHCEGASCSSDDDCSDDLACNDGSCSPP</sequence>
<keyword evidence="4" id="KW-0964">Secreted</keyword>
<evidence type="ECO:0000313" key="13">
    <source>
        <dbReference type="Proteomes" id="UP000184073"/>
    </source>
</evidence>
<evidence type="ECO:0000256" key="1">
    <source>
        <dbReference type="ARBA" id="ARBA00000405"/>
    </source>
</evidence>
<proteinExistence type="inferred from homology"/>
<comment type="catalytic activity">
    <reaction evidence="1 10">
        <text>Endohydrolysis of beta-(1-&gt;4)-linkages between D-glucosamine residues in a partly acetylated chitosan.</text>
        <dbReference type="EC" id="3.2.1.132"/>
    </reaction>
</comment>
<keyword evidence="6 10" id="KW-0378">Hydrolase</keyword>
<dbReference type="AlphaFoldDB" id="A0A1L9PY82"/>
<evidence type="ECO:0000256" key="4">
    <source>
        <dbReference type="ARBA" id="ARBA00022525"/>
    </source>
</evidence>
<feature type="chain" id="PRO_5009734922" description="Endo-chitosanase" evidence="10">
    <location>
        <begin position="22"/>
        <end position="304"/>
    </location>
</feature>